<comment type="subcellular location">
    <subcellularLocation>
        <location evidence="8">Cytoplasm</location>
    </subcellularLocation>
</comment>
<dbReference type="Gene3D" id="3.10.310.10">
    <property type="entry name" value="Diaminopimelate Epimerase, Chain A, domain 1"/>
    <property type="match status" value="2"/>
</dbReference>
<dbReference type="GO" id="GO:0009089">
    <property type="term" value="P:lysine biosynthetic process via diaminopimelate"/>
    <property type="evidence" value="ECO:0007669"/>
    <property type="project" value="UniProtKB-UniRule"/>
</dbReference>
<organism evidence="10 11">
    <name type="scientific">Streptobacillus moniliformis (strain ATCC 14647 / DSM 12112 / NCTC 10651 / 9901)</name>
    <dbReference type="NCBI Taxonomy" id="519441"/>
    <lineage>
        <taxon>Bacteria</taxon>
        <taxon>Fusobacteriati</taxon>
        <taxon>Fusobacteriota</taxon>
        <taxon>Fusobacteriia</taxon>
        <taxon>Fusobacteriales</taxon>
        <taxon>Leptotrichiaceae</taxon>
        <taxon>Streptobacillus</taxon>
    </lineage>
</organism>
<comment type="similarity">
    <text evidence="2 8">Belongs to the diaminopimelate epimerase family.</text>
</comment>
<dbReference type="InterPro" id="IPR018510">
    <property type="entry name" value="DAP_epimerase_AS"/>
</dbReference>
<evidence type="ECO:0000256" key="5">
    <source>
        <dbReference type="ARBA" id="ARBA00023154"/>
    </source>
</evidence>
<dbReference type="KEGG" id="smf:Smon_0998"/>
<proteinExistence type="inferred from homology"/>
<comment type="caution">
    <text evidence="8">Lacks conserved residue(s) required for the propagation of feature annotation.</text>
</comment>
<dbReference type="GO" id="GO:0005829">
    <property type="term" value="C:cytosol"/>
    <property type="evidence" value="ECO:0007669"/>
    <property type="project" value="TreeGrafter"/>
</dbReference>
<dbReference type="Proteomes" id="UP000002072">
    <property type="component" value="Chromosome"/>
</dbReference>
<dbReference type="InterPro" id="IPR001653">
    <property type="entry name" value="DAP_epimerase_DapF"/>
</dbReference>
<keyword evidence="11" id="KW-1185">Reference proteome</keyword>
<keyword evidence="5 8" id="KW-0457">Lysine biosynthesis</keyword>
<dbReference type="SUPFAM" id="SSF54506">
    <property type="entry name" value="Diaminopimelate epimerase-like"/>
    <property type="match status" value="2"/>
</dbReference>
<feature type="binding site" evidence="8">
    <location>
        <begin position="207"/>
        <end position="208"/>
    </location>
    <ligand>
        <name>substrate</name>
    </ligand>
</feature>
<comment type="catalytic activity">
    <reaction evidence="7 8">
        <text>(2S,6S)-2,6-diaminopimelate = meso-2,6-diaminopimelate</text>
        <dbReference type="Rhea" id="RHEA:15393"/>
        <dbReference type="ChEBI" id="CHEBI:57609"/>
        <dbReference type="ChEBI" id="CHEBI:57791"/>
        <dbReference type="EC" id="5.1.1.7"/>
    </reaction>
</comment>
<keyword evidence="6 8" id="KW-0413">Isomerase</keyword>
<accession>D1AYT7</accession>
<dbReference type="Pfam" id="PF01678">
    <property type="entry name" value="DAP_epimerase"/>
    <property type="match status" value="2"/>
</dbReference>
<evidence type="ECO:0000313" key="10">
    <source>
        <dbReference type="EMBL" id="ACZ01463.1"/>
    </source>
</evidence>
<feature type="binding site" evidence="8">
    <location>
        <begin position="66"/>
        <end position="67"/>
    </location>
    <ligand>
        <name>substrate</name>
    </ligand>
</feature>
<dbReference type="GO" id="GO:0008837">
    <property type="term" value="F:diaminopimelate epimerase activity"/>
    <property type="evidence" value="ECO:0007669"/>
    <property type="project" value="UniProtKB-UniRule"/>
</dbReference>
<comment type="pathway">
    <text evidence="1 8">Amino-acid biosynthesis; L-lysine biosynthesis via DAP pathway; DL-2,6-diaminopimelate from LL-2,6-diaminopimelate: step 1/1.</text>
</comment>
<comment type="function">
    <text evidence="8">Catalyzes the stereoinversion of LL-2,6-diaminopimelate (L,L-DAP) to meso-diaminopimelate (meso-DAP), a precursor of L-lysine and an essential component of the bacterial peptidoglycan.</text>
</comment>
<comment type="subunit">
    <text evidence="8">Homodimer.</text>
</comment>
<feature type="active site" evidence="9">
    <location>
        <position position="65"/>
    </location>
</feature>
<dbReference type="PANTHER" id="PTHR31689">
    <property type="entry name" value="DIAMINOPIMELATE EPIMERASE, CHLOROPLASTIC"/>
    <property type="match status" value="1"/>
</dbReference>
<evidence type="ECO:0000256" key="7">
    <source>
        <dbReference type="ARBA" id="ARBA00051712"/>
    </source>
</evidence>
<evidence type="ECO:0000256" key="9">
    <source>
        <dbReference type="PROSITE-ProRule" id="PRU10125"/>
    </source>
</evidence>
<dbReference type="NCBIfam" id="TIGR00652">
    <property type="entry name" value="DapF"/>
    <property type="match status" value="1"/>
</dbReference>
<dbReference type="UniPathway" id="UPA00034">
    <property type="reaction ID" value="UER00025"/>
</dbReference>
<evidence type="ECO:0000256" key="1">
    <source>
        <dbReference type="ARBA" id="ARBA00005196"/>
    </source>
</evidence>
<dbReference type="EMBL" id="CP001779">
    <property type="protein sequence ID" value="ACZ01463.1"/>
    <property type="molecule type" value="Genomic_DNA"/>
</dbReference>
<dbReference type="PANTHER" id="PTHR31689:SF0">
    <property type="entry name" value="DIAMINOPIMELATE EPIMERASE"/>
    <property type="match status" value="1"/>
</dbReference>
<evidence type="ECO:0000256" key="3">
    <source>
        <dbReference type="ARBA" id="ARBA00013080"/>
    </source>
</evidence>
<evidence type="ECO:0000256" key="4">
    <source>
        <dbReference type="ARBA" id="ARBA00022605"/>
    </source>
</evidence>
<feature type="binding site" evidence="8">
    <location>
        <begin position="197"/>
        <end position="198"/>
    </location>
    <ligand>
        <name>substrate</name>
    </ligand>
</feature>
<evidence type="ECO:0000313" key="11">
    <source>
        <dbReference type="Proteomes" id="UP000002072"/>
    </source>
</evidence>
<feature type="binding site" evidence="8">
    <location>
        <position position="11"/>
    </location>
    <ligand>
        <name>substrate</name>
    </ligand>
</feature>
<evidence type="ECO:0000256" key="2">
    <source>
        <dbReference type="ARBA" id="ARBA00010219"/>
    </source>
</evidence>
<dbReference type="PROSITE" id="PS01326">
    <property type="entry name" value="DAP_EPIMERASE"/>
    <property type="match status" value="1"/>
</dbReference>
<dbReference type="STRING" id="519441.Smon_0998"/>
<dbReference type="AlphaFoldDB" id="D1AYT7"/>
<protein>
    <recommendedName>
        <fullName evidence="3 8">Diaminopimelate epimerase</fullName>
        <shortName evidence="8">DAP epimerase</shortName>
        <ecNumber evidence="3 8">5.1.1.7</ecNumber>
    </recommendedName>
    <alternativeName>
        <fullName evidence="8">PLP-independent amino acid racemase</fullName>
    </alternativeName>
</protein>
<feature type="binding site" evidence="8">
    <location>
        <position position="56"/>
    </location>
    <ligand>
        <name>substrate</name>
    </ligand>
</feature>
<gene>
    <name evidence="8" type="primary">dapF</name>
    <name evidence="10" type="ordered locus">Smon_0998</name>
</gene>
<dbReference type="eggNOG" id="COG0253">
    <property type="taxonomic scope" value="Bacteria"/>
</dbReference>
<dbReference type="RefSeq" id="WP_012859012.1">
    <property type="nucleotide sequence ID" value="NC_013515.1"/>
</dbReference>
<dbReference type="OrthoDB" id="9805408at2"/>
<evidence type="ECO:0000256" key="8">
    <source>
        <dbReference type="HAMAP-Rule" id="MF_00197"/>
    </source>
</evidence>
<feature type="site" description="Could be important to modulate the pK values of the two catalytic cysteine residues" evidence="8">
    <location>
        <position position="145"/>
    </location>
</feature>
<dbReference type="EC" id="5.1.1.7" evidence="3 8"/>
<evidence type="ECO:0000256" key="6">
    <source>
        <dbReference type="ARBA" id="ARBA00023235"/>
    </source>
</evidence>
<dbReference type="HOGENOM" id="CLU_053306_3_0_0"/>
<keyword evidence="4 8" id="KW-0028">Amino-acid biosynthesis</keyword>
<keyword evidence="8" id="KW-0963">Cytoplasm</keyword>
<name>D1AYT7_STRM9</name>
<dbReference type="HAMAP" id="MF_00197">
    <property type="entry name" value="DAP_epimerase"/>
    <property type="match status" value="1"/>
</dbReference>
<feature type="site" description="Could be important to modulate the pK values of the two catalytic cysteine residues" evidence="8">
    <location>
        <position position="197"/>
    </location>
</feature>
<feature type="binding site" evidence="8">
    <location>
        <position position="179"/>
    </location>
    <ligand>
        <name>substrate</name>
    </ligand>
</feature>
<feature type="active site" description="Proton donor" evidence="8">
    <location>
        <position position="65"/>
    </location>
</feature>
<sequence>MEFEKYSGLGNDFIITEKDLTVEEIVKYCKRRKSIGADGVIILKKKNENFYMHFYNADGSLAAMCGNGIRCYAHYLYNHNLVSKDDEILIDTLSGIKKIRIINTEKDNFLVSVDMNAAINTTEIKTIEAIDRTFKYIYTFTGTDHVVIFVDKEELNEDFVTKYGKNIEQNKEVFPKGTNVNFVYVKNREEVDVITFERGAGLTLACGTGASAVGYVSNMLGKTGNKVKVNLLGGSLEIEIKDGTIFMNGISEMIYKGSVK</sequence>
<dbReference type="GeneID" id="29673387"/>
<reference evidence="10 11" key="1">
    <citation type="journal article" date="2009" name="Stand. Genomic Sci.">
        <title>Complete genome sequence of Streptobacillus moniliformis type strain (9901T).</title>
        <authorList>
            <person name="Nolan M."/>
            <person name="Gronow S."/>
            <person name="Lapidus A."/>
            <person name="Ivanova N."/>
            <person name="Copeland A."/>
            <person name="Lucas S."/>
            <person name="Del Rio T.G."/>
            <person name="Chen F."/>
            <person name="Tice H."/>
            <person name="Pitluck S."/>
            <person name="Cheng J.F."/>
            <person name="Sims D."/>
            <person name="Meincke L."/>
            <person name="Bruce D."/>
            <person name="Goodwin L."/>
            <person name="Brettin T."/>
            <person name="Han C."/>
            <person name="Detter J.C."/>
            <person name="Ovchinikova G."/>
            <person name="Pati A."/>
            <person name="Mavromatis K."/>
            <person name="Mikhailova N."/>
            <person name="Chen A."/>
            <person name="Palaniappan K."/>
            <person name="Land M."/>
            <person name="Hauser L."/>
            <person name="Chang Y.J."/>
            <person name="Jeffries C.D."/>
            <person name="Rohde M."/>
            <person name="Sproer C."/>
            <person name="Goker M."/>
            <person name="Bristow J."/>
            <person name="Eisen J.A."/>
            <person name="Markowitz V."/>
            <person name="Hugenholtz P."/>
            <person name="Kyrpides N.C."/>
            <person name="Klenk H.P."/>
            <person name="Chain P."/>
        </authorList>
    </citation>
    <scope>NUCLEOTIDE SEQUENCE [LARGE SCALE GENOMIC DNA]</scope>
    <source>
        <strain evidence="11">ATCC 14647 / DSM 12112 / NCTC 10651 / 9901</strain>
    </source>
</reference>
<feature type="active site" description="Proton acceptor" evidence="8">
    <location>
        <position position="206"/>
    </location>
</feature>